<gene>
    <name evidence="1" type="ORF">GCM10011289_03700</name>
</gene>
<name>A0A918NXS7_9NEIS</name>
<keyword evidence="2" id="KW-1185">Reference proteome</keyword>
<proteinExistence type="predicted"/>
<dbReference type="EMBL" id="BMYX01000001">
    <property type="protein sequence ID" value="GGY04451.1"/>
    <property type="molecule type" value="Genomic_DNA"/>
</dbReference>
<organism evidence="1 2">
    <name type="scientific">Paludibacterium paludis</name>
    <dbReference type="NCBI Taxonomy" id="1225769"/>
    <lineage>
        <taxon>Bacteria</taxon>
        <taxon>Pseudomonadati</taxon>
        <taxon>Pseudomonadota</taxon>
        <taxon>Betaproteobacteria</taxon>
        <taxon>Neisseriales</taxon>
        <taxon>Chromobacteriaceae</taxon>
        <taxon>Paludibacterium</taxon>
    </lineage>
</organism>
<sequence>MSSLNALGRVLRGLGLRARHVVAGGMLGLGLGGASPALADPPPGDVPPSWIAYAGHVRARIEQVLSADETGAAGRADWSVVARVWVDQNGMVSGFALREPADAVLARGLQGLLLGQPVGAPPPAGLRLPIVLRLDRTAPRD</sequence>
<dbReference type="Proteomes" id="UP000645257">
    <property type="component" value="Unassembled WGS sequence"/>
</dbReference>
<protein>
    <submittedName>
        <fullName evidence="1">Uncharacterized protein</fullName>
    </submittedName>
</protein>
<reference evidence="1" key="1">
    <citation type="journal article" date="2014" name="Int. J. Syst. Evol. Microbiol.">
        <title>Complete genome sequence of Corynebacterium casei LMG S-19264T (=DSM 44701T), isolated from a smear-ripened cheese.</title>
        <authorList>
            <consortium name="US DOE Joint Genome Institute (JGI-PGF)"/>
            <person name="Walter F."/>
            <person name="Albersmeier A."/>
            <person name="Kalinowski J."/>
            <person name="Ruckert C."/>
        </authorList>
    </citation>
    <scope>NUCLEOTIDE SEQUENCE</scope>
    <source>
        <strain evidence="1">KCTC 32182</strain>
    </source>
</reference>
<dbReference type="RefSeq" id="WP_189530526.1">
    <property type="nucleotide sequence ID" value="NZ_BMYX01000001.1"/>
</dbReference>
<reference evidence="1" key="2">
    <citation type="submission" date="2020-09" db="EMBL/GenBank/DDBJ databases">
        <authorList>
            <person name="Sun Q."/>
            <person name="Kim S."/>
        </authorList>
    </citation>
    <scope>NUCLEOTIDE SEQUENCE</scope>
    <source>
        <strain evidence="1">KCTC 32182</strain>
    </source>
</reference>
<accession>A0A918NXS7</accession>
<dbReference type="AlphaFoldDB" id="A0A918NXS7"/>
<evidence type="ECO:0000313" key="1">
    <source>
        <dbReference type="EMBL" id="GGY04451.1"/>
    </source>
</evidence>
<comment type="caution">
    <text evidence="1">The sequence shown here is derived from an EMBL/GenBank/DDBJ whole genome shotgun (WGS) entry which is preliminary data.</text>
</comment>
<evidence type="ECO:0000313" key="2">
    <source>
        <dbReference type="Proteomes" id="UP000645257"/>
    </source>
</evidence>